<dbReference type="GO" id="GO:0016787">
    <property type="term" value="F:hydrolase activity"/>
    <property type="evidence" value="ECO:0007669"/>
    <property type="project" value="UniProtKB-KW"/>
</dbReference>
<comment type="caution">
    <text evidence="4">The sequence shown here is derived from an EMBL/GenBank/DDBJ whole genome shotgun (WGS) entry which is preliminary data.</text>
</comment>
<keyword evidence="2 4" id="KW-0378">Hydrolase</keyword>
<sequence length="209" mass="23675">MITEPNWLRWAKQLAALAQNGLTFSDNPYDIERYEHLREIAAEMMAEGFDLDRKSFLDLFAREEGYATPKVDVRGAAFRDGKILLVREALDGGWTLPGGWADPCQSPSEAVVREIFEESGFEARVRKLAAVYDRSRHPHLPAIPFHIYKLFFLCEITGGVAAESHETTGVAFFAENEIPHNLSISRTLPFQIARMFDHLRHPALPTDCD</sequence>
<dbReference type="RefSeq" id="WP_349244749.1">
    <property type="nucleotide sequence ID" value="NZ_JASCXX010000010.1"/>
</dbReference>
<dbReference type="Proteomes" id="UP001431776">
    <property type="component" value="Unassembled WGS sequence"/>
</dbReference>
<proteinExistence type="predicted"/>
<evidence type="ECO:0000313" key="5">
    <source>
        <dbReference type="Proteomes" id="UP001431776"/>
    </source>
</evidence>
<evidence type="ECO:0000256" key="1">
    <source>
        <dbReference type="ARBA" id="ARBA00001946"/>
    </source>
</evidence>
<feature type="domain" description="Nudix hydrolase" evidence="3">
    <location>
        <begin position="68"/>
        <end position="196"/>
    </location>
</feature>
<evidence type="ECO:0000259" key="3">
    <source>
        <dbReference type="PROSITE" id="PS51462"/>
    </source>
</evidence>
<reference evidence="4" key="1">
    <citation type="submission" date="2023-05" db="EMBL/GenBank/DDBJ databases">
        <title>Anaerotaeda fermentans gen. nov., sp. nov., a novel anaerobic planctomycete of the new family within the order Sedimentisphaerales isolated from Taman Peninsula, Russia.</title>
        <authorList>
            <person name="Khomyakova M.A."/>
            <person name="Merkel A.Y."/>
            <person name="Slobodkin A.I."/>
        </authorList>
    </citation>
    <scope>NUCLEOTIDE SEQUENCE</scope>
    <source>
        <strain evidence="4">M17dextr</strain>
    </source>
</reference>
<dbReference type="InterPro" id="IPR000086">
    <property type="entry name" value="NUDIX_hydrolase_dom"/>
</dbReference>
<dbReference type="PANTHER" id="PTHR43046:SF16">
    <property type="entry name" value="ADP-RIBOSE PYROPHOSPHATASE YJHB-RELATED"/>
    <property type="match status" value="1"/>
</dbReference>
<accession>A0AAW6U177</accession>
<dbReference type="Pfam" id="PF00293">
    <property type="entry name" value="NUDIX"/>
    <property type="match status" value="1"/>
</dbReference>
<dbReference type="EMBL" id="JASCXX010000010">
    <property type="protein sequence ID" value="MDI6449341.1"/>
    <property type="molecule type" value="Genomic_DNA"/>
</dbReference>
<gene>
    <name evidence="4" type="ORF">QJ522_09835</name>
</gene>
<protein>
    <submittedName>
        <fullName evidence="4">NUDIX hydrolase</fullName>
        <ecNumber evidence="4">3.6.-.-</ecNumber>
    </submittedName>
</protein>
<dbReference type="Pfam" id="PF12535">
    <property type="entry name" value="Nudix_N"/>
    <property type="match status" value="1"/>
</dbReference>
<evidence type="ECO:0000313" key="4">
    <source>
        <dbReference type="EMBL" id="MDI6449341.1"/>
    </source>
</evidence>
<dbReference type="SUPFAM" id="SSF55811">
    <property type="entry name" value="Nudix"/>
    <property type="match status" value="1"/>
</dbReference>
<dbReference type="InterPro" id="IPR015797">
    <property type="entry name" value="NUDIX_hydrolase-like_dom_sf"/>
</dbReference>
<dbReference type="Gene3D" id="6.10.250.1120">
    <property type="match status" value="1"/>
</dbReference>
<name>A0AAW6U177_9BACT</name>
<dbReference type="EC" id="3.6.-.-" evidence="4"/>
<dbReference type="InterPro" id="IPR059176">
    <property type="entry name" value="UDP-X_N"/>
</dbReference>
<dbReference type="CDD" id="cd04672">
    <property type="entry name" value="NUDIX_CDP-Chase_like"/>
    <property type="match status" value="1"/>
</dbReference>
<dbReference type="PROSITE" id="PS51462">
    <property type="entry name" value="NUDIX"/>
    <property type="match status" value="1"/>
</dbReference>
<comment type="cofactor">
    <cofactor evidence="1">
        <name>Mg(2+)</name>
        <dbReference type="ChEBI" id="CHEBI:18420"/>
    </cofactor>
</comment>
<evidence type="ECO:0000256" key="2">
    <source>
        <dbReference type="ARBA" id="ARBA00022801"/>
    </source>
</evidence>
<keyword evidence="5" id="KW-1185">Reference proteome</keyword>
<dbReference type="AlphaFoldDB" id="A0AAW6U177"/>
<dbReference type="Gene3D" id="3.90.79.10">
    <property type="entry name" value="Nucleoside Triphosphate Pyrophosphohydrolase"/>
    <property type="match status" value="1"/>
</dbReference>
<dbReference type="PANTHER" id="PTHR43046">
    <property type="entry name" value="GDP-MANNOSE MANNOSYL HYDROLASE"/>
    <property type="match status" value="1"/>
</dbReference>
<organism evidence="4 5">
    <name type="scientific">Anaerobaca lacustris</name>
    <dbReference type="NCBI Taxonomy" id="3044600"/>
    <lineage>
        <taxon>Bacteria</taxon>
        <taxon>Pseudomonadati</taxon>
        <taxon>Planctomycetota</taxon>
        <taxon>Phycisphaerae</taxon>
        <taxon>Sedimentisphaerales</taxon>
        <taxon>Anaerobacaceae</taxon>
        <taxon>Anaerobaca</taxon>
    </lineage>
</organism>